<dbReference type="OrthoDB" id="953333at2759"/>
<organism evidence="1 2">
    <name type="scientific">Gossypium gossypioides</name>
    <name type="common">Mexican cotton</name>
    <name type="synonym">Selera gossypioides</name>
    <dbReference type="NCBI Taxonomy" id="34282"/>
    <lineage>
        <taxon>Eukaryota</taxon>
        <taxon>Viridiplantae</taxon>
        <taxon>Streptophyta</taxon>
        <taxon>Embryophyta</taxon>
        <taxon>Tracheophyta</taxon>
        <taxon>Spermatophyta</taxon>
        <taxon>Magnoliopsida</taxon>
        <taxon>eudicotyledons</taxon>
        <taxon>Gunneridae</taxon>
        <taxon>Pentapetalae</taxon>
        <taxon>rosids</taxon>
        <taxon>malvids</taxon>
        <taxon>Malvales</taxon>
        <taxon>Malvaceae</taxon>
        <taxon>Malvoideae</taxon>
        <taxon>Gossypium</taxon>
    </lineage>
</organism>
<sequence>MRMIGSCHFQNDVQEFIRKPLSSLLYLVPYSFRHPSIESVTKRFWNQNKPLNEMNHAPIKAYRKVSMDVIKILDKQVDTYLTVSLKRCMSGFIKRLV</sequence>
<evidence type="ECO:0000313" key="1">
    <source>
        <dbReference type="EMBL" id="MBA0749458.1"/>
    </source>
</evidence>
<comment type="caution">
    <text evidence="1">The sequence shown here is derived from an EMBL/GenBank/DDBJ whole genome shotgun (WGS) entry which is preliminary data.</text>
</comment>
<reference evidence="1 2" key="1">
    <citation type="journal article" date="2019" name="Genome Biol. Evol.">
        <title>Insights into the evolution of the New World diploid cottons (Gossypium, subgenus Houzingenia) based on genome sequencing.</title>
        <authorList>
            <person name="Grover C.E."/>
            <person name="Arick M.A. 2nd"/>
            <person name="Thrash A."/>
            <person name="Conover J.L."/>
            <person name="Sanders W.S."/>
            <person name="Peterson D.G."/>
            <person name="Frelichowski J.E."/>
            <person name="Scheffler J.A."/>
            <person name="Scheffler B.E."/>
            <person name="Wendel J.F."/>
        </authorList>
    </citation>
    <scope>NUCLEOTIDE SEQUENCE [LARGE SCALE GENOMIC DNA]</scope>
    <source>
        <strain evidence="1">5</strain>
        <tissue evidence="1">Leaf</tissue>
    </source>
</reference>
<keyword evidence="2" id="KW-1185">Reference proteome</keyword>
<feature type="non-terminal residue" evidence="1">
    <location>
        <position position="1"/>
    </location>
</feature>
<dbReference type="AlphaFoldDB" id="A0A7J9CM75"/>
<proteinExistence type="predicted"/>
<evidence type="ECO:0000313" key="2">
    <source>
        <dbReference type="Proteomes" id="UP000593579"/>
    </source>
</evidence>
<dbReference type="EMBL" id="JABEZY010000011">
    <property type="protein sequence ID" value="MBA0749458.1"/>
    <property type="molecule type" value="Genomic_DNA"/>
</dbReference>
<accession>A0A7J9CM75</accession>
<gene>
    <name evidence="1" type="ORF">Gogos_003383</name>
</gene>
<protein>
    <submittedName>
        <fullName evidence="1">Uncharacterized protein</fullName>
    </submittedName>
</protein>
<dbReference type="Proteomes" id="UP000593579">
    <property type="component" value="Unassembled WGS sequence"/>
</dbReference>
<name>A0A7J9CM75_GOSGO</name>